<evidence type="ECO:0000256" key="1">
    <source>
        <dbReference type="ARBA" id="ARBA00004401"/>
    </source>
</evidence>
<dbReference type="GO" id="GO:0030246">
    <property type="term" value="F:carbohydrate binding"/>
    <property type="evidence" value="ECO:0007669"/>
    <property type="project" value="UniProtKB-KW"/>
</dbReference>
<sequence>MLGLAFIRCQLAAAIWNRGTSSPVRYSFPVVCRKVSWSTTEGGSVCIPLHTVETSFHVYRLDGSASRWEEILVSLNGISQPPRIPLAEKISVSSRGFEVEHVSRGAEGSYQVVSTITGECVAHIDLGVLEPTPSPPVLGTPPQGEGDLSKNEKGDYAPDAVCKTLSSRKAITAVACLMSIMTIIILILIVALAVVMSRVPEPLFSEPCCPDRWVGYQGKCYFFSEVEGNWESSQHNCSSLGASLAEIDTLQDLVFLMRYKGPTYHWIGLRREENQPWKWMNGTEFNSMFEVKGGGSCAYLNDVAVISSRCQTEKHWVCSKPSLHLKKG</sequence>
<keyword evidence="6" id="KW-1185">Reference proteome</keyword>
<dbReference type="InterPro" id="IPR001304">
    <property type="entry name" value="C-type_lectin-like"/>
</dbReference>
<dbReference type="InterPro" id="IPR016186">
    <property type="entry name" value="C-type_lectin-like/link_sf"/>
</dbReference>
<dbReference type="GO" id="GO:0005886">
    <property type="term" value="C:plasma membrane"/>
    <property type="evidence" value="ECO:0007669"/>
    <property type="project" value="UniProtKB-SubCell"/>
</dbReference>
<dbReference type="eggNOG" id="KOG4297">
    <property type="taxonomic scope" value="Eukaryota"/>
</dbReference>
<keyword evidence="3" id="KW-1133">Transmembrane helix</keyword>
<comment type="subcellular location">
    <subcellularLocation>
        <location evidence="1">Cell membrane</location>
        <topology evidence="1">Single-pass type II membrane protein</topology>
    </subcellularLocation>
</comment>
<dbReference type="PROSITE" id="PS50041">
    <property type="entry name" value="C_TYPE_LECTIN_2"/>
    <property type="match status" value="1"/>
</dbReference>
<evidence type="ECO:0000313" key="6">
    <source>
        <dbReference type="Proteomes" id="UP000031443"/>
    </source>
</evidence>
<feature type="domain" description="C-type lectin" evidence="4">
    <location>
        <begin position="216"/>
        <end position="319"/>
    </location>
</feature>
<protein>
    <submittedName>
        <fullName evidence="5">C-type lectin domain family 2 member D</fullName>
    </submittedName>
</protein>
<evidence type="ECO:0000313" key="5">
    <source>
        <dbReference type="EMBL" id="EMP24566.1"/>
    </source>
</evidence>
<dbReference type="InterPro" id="IPR016187">
    <property type="entry name" value="CTDL_fold"/>
</dbReference>
<organism evidence="5 6">
    <name type="scientific">Chelonia mydas</name>
    <name type="common">Green sea-turtle</name>
    <name type="synonym">Chelonia agassizi</name>
    <dbReference type="NCBI Taxonomy" id="8469"/>
    <lineage>
        <taxon>Eukaryota</taxon>
        <taxon>Metazoa</taxon>
        <taxon>Chordata</taxon>
        <taxon>Craniata</taxon>
        <taxon>Vertebrata</taxon>
        <taxon>Euteleostomi</taxon>
        <taxon>Archelosauria</taxon>
        <taxon>Testudinata</taxon>
        <taxon>Testudines</taxon>
        <taxon>Cryptodira</taxon>
        <taxon>Durocryptodira</taxon>
        <taxon>Americhelydia</taxon>
        <taxon>Chelonioidea</taxon>
        <taxon>Cheloniidae</taxon>
        <taxon>Chelonia</taxon>
    </lineage>
</organism>
<dbReference type="SUPFAM" id="SSF56436">
    <property type="entry name" value="C-type lectin-like"/>
    <property type="match status" value="1"/>
</dbReference>
<evidence type="ECO:0000256" key="3">
    <source>
        <dbReference type="SAM" id="Phobius"/>
    </source>
</evidence>
<keyword evidence="3" id="KW-0812">Transmembrane</keyword>
<dbReference type="InterPro" id="IPR033992">
    <property type="entry name" value="NKR-like_CTLD"/>
</dbReference>
<keyword evidence="2 5" id="KW-0430">Lectin</keyword>
<dbReference type="EMBL" id="KB600545">
    <property type="protein sequence ID" value="EMP24566.1"/>
    <property type="molecule type" value="Genomic_DNA"/>
</dbReference>
<evidence type="ECO:0000259" key="4">
    <source>
        <dbReference type="PROSITE" id="PS50041"/>
    </source>
</evidence>
<dbReference type="CDD" id="cd03593">
    <property type="entry name" value="CLECT_NK_receptors_like"/>
    <property type="match status" value="1"/>
</dbReference>
<dbReference type="PANTHER" id="PTHR45710:SF35">
    <property type="entry name" value="C-TYPE LECTIN DOMAIN FAMILY 2 MEMBER D"/>
    <property type="match status" value="1"/>
</dbReference>
<keyword evidence="3" id="KW-0472">Membrane</keyword>
<dbReference type="Pfam" id="PF00059">
    <property type="entry name" value="Lectin_C"/>
    <property type="match status" value="1"/>
</dbReference>
<name>M7AHT8_CHEMY</name>
<feature type="transmembrane region" description="Helical" evidence="3">
    <location>
        <begin position="170"/>
        <end position="195"/>
    </location>
</feature>
<dbReference type="SMART" id="SM00034">
    <property type="entry name" value="CLECT"/>
    <property type="match status" value="1"/>
</dbReference>
<gene>
    <name evidence="5" type="ORF">UY3_18369</name>
</gene>
<reference evidence="6" key="1">
    <citation type="journal article" date="2013" name="Nat. Genet.">
        <title>The draft genomes of soft-shell turtle and green sea turtle yield insights into the development and evolution of the turtle-specific body plan.</title>
        <authorList>
            <person name="Wang Z."/>
            <person name="Pascual-Anaya J."/>
            <person name="Zadissa A."/>
            <person name="Li W."/>
            <person name="Niimura Y."/>
            <person name="Huang Z."/>
            <person name="Li C."/>
            <person name="White S."/>
            <person name="Xiong Z."/>
            <person name="Fang D."/>
            <person name="Wang B."/>
            <person name="Ming Y."/>
            <person name="Chen Y."/>
            <person name="Zheng Y."/>
            <person name="Kuraku S."/>
            <person name="Pignatelli M."/>
            <person name="Herrero J."/>
            <person name="Beal K."/>
            <person name="Nozawa M."/>
            <person name="Li Q."/>
            <person name="Wang J."/>
            <person name="Zhang H."/>
            <person name="Yu L."/>
            <person name="Shigenobu S."/>
            <person name="Wang J."/>
            <person name="Liu J."/>
            <person name="Flicek P."/>
            <person name="Searle S."/>
            <person name="Wang J."/>
            <person name="Kuratani S."/>
            <person name="Yin Y."/>
            <person name="Aken B."/>
            <person name="Zhang G."/>
            <person name="Irie N."/>
        </authorList>
    </citation>
    <scope>NUCLEOTIDE SEQUENCE [LARGE SCALE GENOMIC DNA]</scope>
</reference>
<evidence type="ECO:0000256" key="2">
    <source>
        <dbReference type="ARBA" id="ARBA00022734"/>
    </source>
</evidence>
<dbReference type="PANTHER" id="PTHR45710">
    <property type="entry name" value="C-TYPE LECTIN DOMAIN-CONTAINING PROTEIN 180"/>
    <property type="match status" value="1"/>
</dbReference>
<dbReference type="STRING" id="8469.M7AHT8"/>
<proteinExistence type="predicted"/>
<dbReference type="AlphaFoldDB" id="M7AHT8"/>
<accession>M7AHT8</accession>
<dbReference type="InterPro" id="IPR050828">
    <property type="entry name" value="C-type_lectin/matrix_domain"/>
</dbReference>
<dbReference type="Gene3D" id="3.10.100.10">
    <property type="entry name" value="Mannose-Binding Protein A, subunit A"/>
    <property type="match status" value="1"/>
</dbReference>
<dbReference type="Proteomes" id="UP000031443">
    <property type="component" value="Unassembled WGS sequence"/>
</dbReference>